<dbReference type="EMBL" id="LAZR01058312">
    <property type="protein sequence ID" value="KKK70158.1"/>
    <property type="molecule type" value="Genomic_DNA"/>
</dbReference>
<dbReference type="AlphaFoldDB" id="A0A0F8XMF0"/>
<sequence length="238" mass="26400">MNARKIIYRVFKKSWFIFAFAIFFNSGFALETEERIVASFDIIRATGRVKVFLKPGKSERLRIETRGVEISKVFTVIDGTTLKIYIQKGFIDDNIDVKVYVTYKVLREVHSSALADIQAESAIKGDKLVVDVNSKGRANVKVDVNTLELMVSVSGELEISGKTKIQNTRVNSDGKLKAFNLQCEKTYIKINTAGIAEVRAGELLDATVHTGGNLRYKGNPSKETIKSTLGGTVTRLAD</sequence>
<dbReference type="Gene3D" id="2.160.20.120">
    <property type="match status" value="1"/>
</dbReference>
<protein>
    <recommendedName>
        <fullName evidence="1">Putative auto-transporter adhesin head GIN domain-containing protein</fullName>
    </recommendedName>
</protein>
<accession>A0A0F8XMF0</accession>
<proteinExistence type="predicted"/>
<gene>
    <name evidence="2" type="ORF">LCGC14_2926810</name>
</gene>
<evidence type="ECO:0000313" key="2">
    <source>
        <dbReference type="EMBL" id="KKK70158.1"/>
    </source>
</evidence>
<reference evidence="2" key="1">
    <citation type="journal article" date="2015" name="Nature">
        <title>Complex archaea that bridge the gap between prokaryotes and eukaryotes.</title>
        <authorList>
            <person name="Spang A."/>
            <person name="Saw J.H."/>
            <person name="Jorgensen S.L."/>
            <person name="Zaremba-Niedzwiedzka K."/>
            <person name="Martijn J."/>
            <person name="Lind A.E."/>
            <person name="van Eijk R."/>
            <person name="Schleper C."/>
            <person name="Guy L."/>
            <person name="Ettema T.J."/>
        </authorList>
    </citation>
    <scope>NUCLEOTIDE SEQUENCE</scope>
</reference>
<comment type="caution">
    <text evidence="2">The sequence shown here is derived from an EMBL/GenBank/DDBJ whole genome shotgun (WGS) entry which is preliminary data.</text>
</comment>
<dbReference type="Pfam" id="PF10988">
    <property type="entry name" value="DUF2807"/>
    <property type="match status" value="1"/>
</dbReference>
<name>A0A0F8XMF0_9ZZZZ</name>
<evidence type="ECO:0000259" key="1">
    <source>
        <dbReference type="Pfam" id="PF10988"/>
    </source>
</evidence>
<feature type="domain" description="Putative auto-transporter adhesin head GIN" evidence="1">
    <location>
        <begin position="40"/>
        <end position="220"/>
    </location>
</feature>
<dbReference type="InterPro" id="IPR021255">
    <property type="entry name" value="DUF2807"/>
</dbReference>
<organism evidence="2">
    <name type="scientific">marine sediment metagenome</name>
    <dbReference type="NCBI Taxonomy" id="412755"/>
    <lineage>
        <taxon>unclassified sequences</taxon>
        <taxon>metagenomes</taxon>
        <taxon>ecological metagenomes</taxon>
    </lineage>
</organism>